<evidence type="ECO:0000259" key="16">
    <source>
        <dbReference type="Pfam" id="PF02668"/>
    </source>
</evidence>
<evidence type="ECO:0000256" key="7">
    <source>
        <dbReference type="ARBA" id="ARBA00022873"/>
    </source>
</evidence>
<sequence length="466" mass="53079">MSHLLARRLLCGVARPSFHTWTRTPTLNKQAVRHLKSVASKNATEATTSPVKPSDNVRSYMQPIVDIRHPNFITLPAQHLRRARNIEEPPLREKLSNFWLRDNCRCTECVNQDTMQKNFDTFSIPHDVRPVAAGIEGDNLVVTWDHENHRSVYPLDFICNYIFSHKPQSAFHSQVQWTAPDVQDNPPTVPFDEVMNPDSEEGIAKLTRLIQIYGFAFVSNTPVSPDETKILLEHIGPIRNTHYGGFYDFIPDLALADTAYTNLALPAHTDTTYFTEPAGLQAFHLLSHHPPPSAQSGAVAEGGKSLLVDGFKAAYILRKEDPHAFEILRKQAIPWHASGNKGIAIRPSQNFPVLETAPWRVRWNNDDRGVVPFGGESQDADLENQELWYAAARKWNEIIKRKEMEYWVQLTPGNVLIFNNWRVLHGRSAFEGVRRICGGYINNDDFISRYRNTNFSREEVLRQVIG</sequence>
<accession>A0A4V1C5Y6</accession>
<comment type="pathway">
    <text evidence="3">Amine and polyamine biosynthesis; carnitine biosynthesis.</text>
</comment>
<evidence type="ECO:0000256" key="10">
    <source>
        <dbReference type="ARBA" id="ARBA00023004"/>
    </source>
</evidence>
<dbReference type="Gene3D" id="3.60.130.10">
    <property type="entry name" value="Clavaminate synthase-like"/>
    <property type="match status" value="1"/>
</dbReference>
<dbReference type="Pfam" id="PF02668">
    <property type="entry name" value="TauD"/>
    <property type="match status" value="1"/>
</dbReference>
<dbReference type="FunFam" id="3.60.130.10:FF:000001">
    <property type="entry name" value="Trimethyllysine dioxygenase, mitochondrial"/>
    <property type="match status" value="1"/>
</dbReference>
<evidence type="ECO:0000256" key="1">
    <source>
        <dbReference type="ARBA" id="ARBA00001954"/>
    </source>
</evidence>
<dbReference type="GO" id="GO:0005506">
    <property type="term" value="F:iron ion binding"/>
    <property type="evidence" value="ECO:0007669"/>
    <property type="project" value="InterPro"/>
</dbReference>
<evidence type="ECO:0000256" key="15">
    <source>
        <dbReference type="ARBA" id="ARBA00049334"/>
    </source>
</evidence>
<gene>
    <name evidence="18" type="ORF">PoMZ_02954</name>
</gene>
<dbReference type="UniPathway" id="UPA00118"/>
<keyword evidence="10" id="KW-0408">Iron</keyword>
<dbReference type="InterPro" id="IPR010376">
    <property type="entry name" value="GBBH-like_N"/>
</dbReference>
<dbReference type="Proteomes" id="UP000294847">
    <property type="component" value="Chromosome 3"/>
</dbReference>
<evidence type="ECO:0000256" key="4">
    <source>
        <dbReference type="ARBA" id="ARBA00008654"/>
    </source>
</evidence>
<evidence type="ECO:0000256" key="14">
    <source>
        <dbReference type="ARBA" id="ARBA00046008"/>
    </source>
</evidence>
<comment type="catalytic activity">
    <reaction evidence="15">
        <text>N(6),N(6),N(6)-trimethyl-L-lysine + 2-oxoglutarate + O2 = (3S)-3-hydroxy-N(6),N(6),N(6)-trimethyl-L-lysine + succinate + CO2</text>
        <dbReference type="Rhea" id="RHEA:14181"/>
        <dbReference type="ChEBI" id="CHEBI:15379"/>
        <dbReference type="ChEBI" id="CHEBI:16526"/>
        <dbReference type="ChEBI" id="CHEBI:16810"/>
        <dbReference type="ChEBI" id="CHEBI:30031"/>
        <dbReference type="ChEBI" id="CHEBI:58100"/>
        <dbReference type="ChEBI" id="CHEBI:141499"/>
        <dbReference type="EC" id="1.14.11.8"/>
    </reaction>
</comment>
<feature type="domain" description="TauD/TfdA-like" evidence="16">
    <location>
        <begin position="185"/>
        <end position="439"/>
    </location>
</feature>
<organism evidence="18 19">
    <name type="scientific">Pyricularia oryzae</name>
    <name type="common">Rice blast fungus</name>
    <name type="synonym">Magnaporthe oryzae</name>
    <dbReference type="NCBI Taxonomy" id="318829"/>
    <lineage>
        <taxon>Eukaryota</taxon>
        <taxon>Fungi</taxon>
        <taxon>Dikarya</taxon>
        <taxon>Ascomycota</taxon>
        <taxon>Pezizomycotina</taxon>
        <taxon>Sordariomycetes</taxon>
        <taxon>Sordariomycetidae</taxon>
        <taxon>Magnaporthales</taxon>
        <taxon>Pyriculariaceae</taxon>
        <taxon>Pyricularia</taxon>
    </lineage>
</organism>
<evidence type="ECO:0000256" key="2">
    <source>
        <dbReference type="ARBA" id="ARBA00001961"/>
    </source>
</evidence>
<keyword evidence="9" id="KW-0560">Oxidoreductase</keyword>
<dbReference type="Pfam" id="PF06155">
    <property type="entry name" value="GBBH-like_N"/>
    <property type="match status" value="1"/>
</dbReference>
<evidence type="ECO:0000259" key="17">
    <source>
        <dbReference type="Pfam" id="PF06155"/>
    </source>
</evidence>
<reference evidence="18 19" key="1">
    <citation type="journal article" date="2019" name="Mol. Biol. Evol.">
        <title>Blast fungal genomes show frequent chromosomal changes, gene gains and losses, and effector gene turnover.</title>
        <authorList>
            <person name="Gomez Luciano L.B."/>
            <person name="Jason Tsai I."/>
            <person name="Chuma I."/>
            <person name="Tosa Y."/>
            <person name="Chen Y.H."/>
            <person name="Li J.Y."/>
            <person name="Li M.Y."/>
            <person name="Jade Lu M.Y."/>
            <person name="Nakayashiki H."/>
            <person name="Li W.H."/>
        </authorList>
    </citation>
    <scope>NUCLEOTIDE SEQUENCE [LARGE SCALE GENOMIC DNA]</scope>
    <source>
        <strain evidence="18">MZ5-1-6</strain>
    </source>
</reference>
<dbReference type="GO" id="GO:0045329">
    <property type="term" value="P:carnitine biosynthetic process"/>
    <property type="evidence" value="ECO:0007669"/>
    <property type="project" value="UniProtKB-UniPathway"/>
</dbReference>
<comment type="similarity">
    <text evidence="4">Belongs to the gamma-BBH/TMLD family.</text>
</comment>
<dbReference type="InterPro" id="IPR050411">
    <property type="entry name" value="AlphaKG_dependent_hydroxylases"/>
</dbReference>
<dbReference type="GO" id="GO:0005739">
    <property type="term" value="C:mitochondrion"/>
    <property type="evidence" value="ECO:0007669"/>
    <property type="project" value="TreeGrafter"/>
</dbReference>
<dbReference type="InterPro" id="IPR012776">
    <property type="entry name" value="Trimethyllysine_dOase"/>
</dbReference>
<evidence type="ECO:0000256" key="3">
    <source>
        <dbReference type="ARBA" id="ARBA00005022"/>
    </source>
</evidence>
<dbReference type="NCBIfam" id="TIGR02410">
    <property type="entry name" value="carnitine_TMLD"/>
    <property type="match status" value="1"/>
</dbReference>
<evidence type="ECO:0000256" key="12">
    <source>
        <dbReference type="ARBA" id="ARBA00031778"/>
    </source>
</evidence>
<dbReference type="SUPFAM" id="SSF51197">
    <property type="entry name" value="Clavaminate synthase-like"/>
    <property type="match status" value="1"/>
</dbReference>
<dbReference type="EC" id="1.14.11.8" evidence="5"/>
<evidence type="ECO:0000313" key="19">
    <source>
        <dbReference type="Proteomes" id="UP000294847"/>
    </source>
</evidence>
<evidence type="ECO:0000256" key="8">
    <source>
        <dbReference type="ARBA" id="ARBA00022964"/>
    </source>
</evidence>
<protein>
    <recommendedName>
        <fullName evidence="5">trimethyllysine dioxygenase</fullName>
        <ecNumber evidence="5">1.14.11.8</ecNumber>
    </recommendedName>
    <alternativeName>
        <fullName evidence="12">Epsilon-trimethyllysine 2-oxoglutarate dioxygenase</fullName>
    </alternativeName>
    <alternativeName>
        <fullName evidence="11">TML hydroxylase</fullName>
    </alternativeName>
    <alternativeName>
        <fullName evidence="13">TML-alpha-ketoglutarate dioxygenase</fullName>
    </alternativeName>
</protein>
<evidence type="ECO:0000313" key="18">
    <source>
        <dbReference type="EMBL" id="QBZ58015.1"/>
    </source>
</evidence>
<dbReference type="InterPro" id="IPR038492">
    <property type="entry name" value="GBBH-like_N_sf"/>
</dbReference>
<dbReference type="InterPro" id="IPR003819">
    <property type="entry name" value="TauD/TfdA-like"/>
</dbReference>
<dbReference type="PANTHER" id="PTHR10696:SF51">
    <property type="entry name" value="TRIMETHYLLYSINE DIOXYGENASE, MITOCHONDRIAL"/>
    <property type="match status" value="1"/>
</dbReference>
<evidence type="ECO:0000256" key="13">
    <source>
        <dbReference type="ARBA" id="ARBA00032283"/>
    </source>
</evidence>
<comment type="cofactor">
    <cofactor evidence="1">
        <name>Fe(2+)</name>
        <dbReference type="ChEBI" id="CHEBI:29033"/>
    </cofactor>
</comment>
<dbReference type="CDD" id="cd00250">
    <property type="entry name" value="CAS_like"/>
    <property type="match status" value="1"/>
</dbReference>
<evidence type="ECO:0000256" key="6">
    <source>
        <dbReference type="ARBA" id="ARBA00022723"/>
    </source>
</evidence>
<keyword evidence="7" id="KW-0124">Carnitine biosynthesis</keyword>
<feature type="domain" description="Gamma-butyrobetaine hydroxylase-like N-terminal" evidence="17">
    <location>
        <begin position="94"/>
        <end position="157"/>
    </location>
</feature>
<dbReference type="EMBL" id="CP034206">
    <property type="protein sequence ID" value="QBZ58015.1"/>
    <property type="molecule type" value="Genomic_DNA"/>
</dbReference>
<name>A0A4V1C5Y6_PYROR</name>
<dbReference type="PANTHER" id="PTHR10696">
    <property type="entry name" value="GAMMA-BUTYROBETAINE HYDROXYLASE-RELATED"/>
    <property type="match status" value="1"/>
</dbReference>
<comment type="function">
    <text evidence="14">Converts trimethyllysine (TML) into hydroxytrimethyllysine (HTML).</text>
</comment>
<evidence type="ECO:0000256" key="11">
    <source>
        <dbReference type="ARBA" id="ARBA00030363"/>
    </source>
</evidence>
<proteinExistence type="inferred from homology"/>
<dbReference type="GO" id="GO:0050353">
    <property type="term" value="F:trimethyllysine dioxygenase activity"/>
    <property type="evidence" value="ECO:0007669"/>
    <property type="project" value="UniProtKB-EC"/>
</dbReference>
<dbReference type="AlphaFoldDB" id="A0A4V1C5Y6"/>
<evidence type="ECO:0000256" key="9">
    <source>
        <dbReference type="ARBA" id="ARBA00023002"/>
    </source>
</evidence>
<dbReference type="InterPro" id="IPR042098">
    <property type="entry name" value="TauD-like_sf"/>
</dbReference>
<evidence type="ECO:0000256" key="5">
    <source>
        <dbReference type="ARBA" id="ARBA00012267"/>
    </source>
</evidence>
<keyword evidence="6" id="KW-0479">Metal-binding</keyword>
<dbReference type="Gene3D" id="3.30.2020.30">
    <property type="match status" value="1"/>
</dbReference>
<keyword evidence="8" id="KW-0223">Dioxygenase</keyword>
<comment type="cofactor">
    <cofactor evidence="2">
        <name>L-ascorbate</name>
        <dbReference type="ChEBI" id="CHEBI:38290"/>
    </cofactor>
</comment>